<gene>
    <name evidence="1" type="ORF">DdX_05961</name>
</gene>
<comment type="caution">
    <text evidence="1">The sequence shown here is derived from an EMBL/GenBank/DDBJ whole genome shotgun (WGS) entry which is preliminary data.</text>
</comment>
<reference evidence="1" key="1">
    <citation type="submission" date="2022-01" db="EMBL/GenBank/DDBJ databases">
        <title>Genome Sequence Resource for Two Populations of Ditylenchus destructor, the Migratory Endoparasitic Phytonematode.</title>
        <authorList>
            <person name="Zhang H."/>
            <person name="Lin R."/>
            <person name="Xie B."/>
        </authorList>
    </citation>
    <scope>NUCLEOTIDE SEQUENCE</scope>
    <source>
        <strain evidence="1">BazhouSP</strain>
    </source>
</reference>
<sequence>MPNCGEHCFAHRPNNNNTTRREMIIVAHENNEQSCKSSNPKATISNGCVIVARGINCLVSVVHKYQATPQRGFPDLFHAAIPVPCWR</sequence>
<proteinExistence type="predicted"/>
<keyword evidence="2" id="KW-1185">Reference proteome</keyword>
<accession>A0AAD4N9W3</accession>
<organism evidence="1 2">
    <name type="scientific">Ditylenchus destructor</name>
    <dbReference type="NCBI Taxonomy" id="166010"/>
    <lineage>
        <taxon>Eukaryota</taxon>
        <taxon>Metazoa</taxon>
        <taxon>Ecdysozoa</taxon>
        <taxon>Nematoda</taxon>
        <taxon>Chromadorea</taxon>
        <taxon>Rhabditida</taxon>
        <taxon>Tylenchina</taxon>
        <taxon>Tylenchomorpha</taxon>
        <taxon>Sphaerularioidea</taxon>
        <taxon>Anguinidae</taxon>
        <taxon>Anguininae</taxon>
        <taxon>Ditylenchus</taxon>
    </lineage>
</organism>
<dbReference type="Proteomes" id="UP001201812">
    <property type="component" value="Unassembled WGS sequence"/>
</dbReference>
<name>A0AAD4N9W3_9BILA</name>
<evidence type="ECO:0000313" key="2">
    <source>
        <dbReference type="Proteomes" id="UP001201812"/>
    </source>
</evidence>
<evidence type="ECO:0000313" key="1">
    <source>
        <dbReference type="EMBL" id="KAI1718850.1"/>
    </source>
</evidence>
<dbReference type="AlphaFoldDB" id="A0AAD4N9W3"/>
<protein>
    <submittedName>
        <fullName evidence="1">Uncharacterized protein</fullName>
    </submittedName>
</protein>
<dbReference type="EMBL" id="JAKKPZ010000007">
    <property type="protein sequence ID" value="KAI1718850.1"/>
    <property type="molecule type" value="Genomic_DNA"/>
</dbReference>